<dbReference type="PANTHER" id="PTHR42877:SF4">
    <property type="entry name" value="FAD_NAD(P)-BINDING DOMAIN-CONTAINING PROTEIN-RELATED"/>
    <property type="match status" value="1"/>
</dbReference>
<keyword evidence="1" id="KW-0503">Monooxygenase</keyword>
<sequence length="524" mass="58297">MSARRRRTKGPDRRVDHQVVIIGAGLSGIGVARDLLRAGVSDITIFERAAAVGGTWRDNVYPGIGVDVPAQAYQFRDACNPEWSRFYAKGPEVLAYVERLADDFGVRALIRFNSEVGERHWDDDADLWRMKVNGKDVTARFVVVAAGPFPEPKPAELPGLDDFTGTILKSASWDQSVDLAGKRVAIIGTGASAVQIIPDIAREVGHLDVYQRTPIWIFPKFDPTTPSAVKTFFRRVPLAQRLLQEGLEFVYAGVLVYGVMYYANIKIIPQAVSSFLRNVTYRMAVPDKQLRAKLTPDYDFGCKRPAVSSSYLQTFNRDNVDLITDPIETITRTGIRTRGGAERDIDVLVLATGFRLFYDPQIYRDTPVTGRDGFDLGDFYAHQLPQSYHGISIPGLPNYFQVFGHYGWTGGTWHSVVDTAGAHISRVIAQAQRLGATDVEVRRQAAAEWTEQVRGRYATSLFQVGNCATANSYYFDHNGESAYIRPMSTQAARRSSRTFPLRDYAFEGHAEPERVAAVANKAVV</sequence>
<dbReference type="EC" id="1.14.13.84" evidence="1"/>
<dbReference type="InterPro" id="IPR036188">
    <property type="entry name" value="FAD/NAD-bd_sf"/>
</dbReference>
<evidence type="ECO:0000313" key="1">
    <source>
        <dbReference type="EMBL" id="CPV40204.1"/>
    </source>
</evidence>
<dbReference type="InterPro" id="IPR051209">
    <property type="entry name" value="FAD-bind_Monooxygenase_sf"/>
</dbReference>
<dbReference type="PRINTS" id="PR00419">
    <property type="entry name" value="ADXRDTASE"/>
</dbReference>
<accession>A0A0U0ZKS3</accession>
<keyword evidence="1" id="KW-0560">Oxidoreductase</keyword>
<dbReference type="AlphaFoldDB" id="A0A0U0ZKS3"/>
<dbReference type="PANTHER" id="PTHR42877">
    <property type="entry name" value="L-ORNITHINE N(5)-MONOOXYGENASE-RELATED"/>
    <property type="match status" value="1"/>
</dbReference>
<organism evidence="1 2">
    <name type="scientific">Mycobacteroides abscessus</name>
    <dbReference type="NCBI Taxonomy" id="36809"/>
    <lineage>
        <taxon>Bacteria</taxon>
        <taxon>Bacillati</taxon>
        <taxon>Actinomycetota</taxon>
        <taxon>Actinomycetes</taxon>
        <taxon>Mycobacteriales</taxon>
        <taxon>Mycobacteriaceae</taxon>
        <taxon>Mycobacteroides</taxon>
    </lineage>
</organism>
<dbReference type="RefSeq" id="WP_016892489.1">
    <property type="nucleotide sequence ID" value="NZ_CSWP01000002.1"/>
</dbReference>
<reference evidence="1 2" key="1">
    <citation type="submission" date="2015-03" db="EMBL/GenBank/DDBJ databases">
        <authorList>
            <person name="Murphy D."/>
        </authorList>
    </citation>
    <scope>NUCLEOTIDE SEQUENCE [LARGE SCALE GENOMIC DNA]</scope>
    <source>
        <strain evidence="1 2">PAP088</strain>
    </source>
</reference>
<dbReference type="SUPFAM" id="SSF51905">
    <property type="entry name" value="FAD/NAD(P)-binding domain"/>
    <property type="match status" value="1"/>
</dbReference>
<dbReference type="EMBL" id="CSWP01000002">
    <property type="protein sequence ID" value="CPV40204.1"/>
    <property type="molecule type" value="Genomic_DNA"/>
</dbReference>
<evidence type="ECO:0000313" key="2">
    <source>
        <dbReference type="Proteomes" id="UP000045782"/>
    </source>
</evidence>
<dbReference type="Pfam" id="PF13738">
    <property type="entry name" value="Pyr_redox_3"/>
    <property type="match status" value="1"/>
</dbReference>
<name>A0A0U0ZKS3_9MYCO</name>
<dbReference type="Gene3D" id="3.50.50.60">
    <property type="entry name" value="FAD/NAD(P)-binding domain"/>
    <property type="match status" value="2"/>
</dbReference>
<dbReference type="Proteomes" id="UP000045782">
    <property type="component" value="Unassembled WGS sequence"/>
</dbReference>
<protein>
    <submittedName>
        <fullName evidence="1">Probable monooxygenase</fullName>
        <ecNumber evidence="1">1.14.13.84</ecNumber>
    </submittedName>
</protein>
<proteinExistence type="predicted"/>
<gene>
    <name evidence="1" type="primary">hapE_3</name>
    <name evidence="1" type="ORF">ERS075579_01130</name>
</gene>
<dbReference type="GO" id="GO:0033767">
    <property type="term" value="F:4-hydroxyacetophenone monooxygenase activity"/>
    <property type="evidence" value="ECO:0007669"/>
    <property type="project" value="UniProtKB-EC"/>
</dbReference>